<gene>
    <name evidence="3" type="ORF">EX30DRAFT_261016</name>
</gene>
<feature type="region of interest" description="Disordered" evidence="1">
    <location>
        <begin position="36"/>
        <end position="77"/>
    </location>
</feature>
<organism evidence="3 4">
    <name type="scientific">Ascodesmis nigricans</name>
    <dbReference type="NCBI Taxonomy" id="341454"/>
    <lineage>
        <taxon>Eukaryota</taxon>
        <taxon>Fungi</taxon>
        <taxon>Dikarya</taxon>
        <taxon>Ascomycota</taxon>
        <taxon>Pezizomycotina</taxon>
        <taxon>Pezizomycetes</taxon>
        <taxon>Pezizales</taxon>
        <taxon>Ascodesmidaceae</taxon>
        <taxon>Ascodesmis</taxon>
    </lineage>
</organism>
<feature type="chain" id="PRO_5020834240" description="Secreted protein" evidence="2">
    <location>
        <begin position="19"/>
        <end position="97"/>
    </location>
</feature>
<evidence type="ECO:0008006" key="5">
    <source>
        <dbReference type="Google" id="ProtNLM"/>
    </source>
</evidence>
<feature type="compositionally biased region" description="Low complexity" evidence="1">
    <location>
        <begin position="52"/>
        <end position="68"/>
    </location>
</feature>
<proteinExistence type="predicted"/>
<name>A0A4S2MXF6_9PEZI</name>
<evidence type="ECO:0000313" key="3">
    <source>
        <dbReference type="EMBL" id="TGZ81382.1"/>
    </source>
</evidence>
<keyword evidence="4" id="KW-1185">Reference proteome</keyword>
<accession>A0A4S2MXF6</accession>
<keyword evidence="2" id="KW-0732">Signal</keyword>
<feature type="compositionally biased region" description="Pro residues" evidence="1">
    <location>
        <begin position="40"/>
        <end position="51"/>
    </location>
</feature>
<evidence type="ECO:0000256" key="1">
    <source>
        <dbReference type="SAM" id="MobiDB-lite"/>
    </source>
</evidence>
<dbReference type="Proteomes" id="UP000298138">
    <property type="component" value="Unassembled WGS sequence"/>
</dbReference>
<evidence type="ECO:0000256" key="2">
    <source>
        <dbReference type="SAM" id="SignalP"/>
    </source>
</evidence>
<protein>
    <recommendedName>
        <fullName evidence="5">Secreted protein</fullName>
    </recommendedName>
</protein>
<dbReference type="EMBL" id="ML220119">
    <property type="protein sequence ID" value="TGZ81382.1"/>
    <property type="molecule type" value="Genomic_DNA"/>
</dbReference>
<reference evidence="3 4" key="1">
    <citation type="submission" date="2019-04" db="EMBL/GenBank/DDBJ databases">
        <title>Comparative genomics and transcriptomics to analyze fruiting body development in filamentous ascomycetes.</title>
        <authorList>
            <consortium name="DOE Joint Genome Institute"/>
            <person name="Lutkenhaus R."/>
            <person name="Traeger S."/>
            <person name="Breuer J."/>
            <person name="Kuo A."/>
            <person name="Lipzen A."/>
            <person name="Pangilinan J."/>
            <person name="Dilworth D."/>
            <person name="Sandor L."/>
            <person name="Poggeler S."/>
            <person name="Barry K."/>
            <person name="Grigoriev I.V."/>
            <person name="Nowrousian M."/>
        </authorList>
    </citation>
    <scope>NUCLEOTIDE SEQUENCE [LARGE SCALE GENOMIC DNA]</scope>
    <source>
        <strain evidence="3 4">CBS 389.68</strain>
    </source>
</reference>
<evidence type="ECO:0000313" key="4">
    <source>
        <dbReference type="Proteomes" id="UP000298138"/>
    </source>
</evidence>
<sequence length="97" mass="10419">MGLQRLFLLTAPCLQAWSNTGESFWLADERVLAKIEHSTPQPPPLTGPPIHSPSSSPSAFPNASSPDPTFRPGLKYNRHHDDLSATATISVTATVIA</sequence>
<feature type="signal peptide" evidence="2">
    <location>
        <begin position="1"/>
        <end position="18"/>
    </location>
</feature>
<dbReference type="AlphaFoldDB" id="A0A4S2MXF6"/>
<dbReference type="InParanoid" id="A0A4S2MXF6"/>